<evidence type="ECO:0000256" key="4">
    <source>
        <dbReference type="ARBA" id="ARBA00022839"/>
    </source>
</evidence>
<dbReference type="RefSeq" id="WP_346757441.1">
    <property type="nucleotide sequence ID" value="NZ_JAUJEB010000001.1"/>
</dbReference>
<dbReference type="PANTHER" id="PTHR30008:SF0">
    <property type="entry name" value="EXODEOXYRIBONUCLEASE 7 LARGE SUBUNIT"/>
    <property type="match status" value="1"/>
</dbReference>
<dbReference type="NCBIfam" id="TIGR00237">
    <property type="entry name" value="xseA"/>
    <property type="match status" value="1"/>
</dbReference>
<keyword evidence="3 5" id="KW-0378">Hydrolase</keyword>
<sequence length="434" mass="49292">MEPLSLFELNTLVKQTLDLNLEPSYWVVAEIGELRLNQKGHCYMELVEKEEDSIKAKIRANIWSYTYRNLSGWFESITHQSLQPGIKILANVTVNFHELYGLSLTVKDIDPNFTLGERARKKQEVINQLQSDGVFNMNRELPLPVAPQNIAVISSSTAAGLGDFMDQLKHNDDNFRFNVKLFQAMVQGDEAVASIIEAMHEVYETIEAFDVLVIIRGGGAQVDLDCFDTYDLASHVAQFPIPVITGIGHERDETITDLVAHTKMKTPTAVAAFLLGGLKQFEEKLDVLYTKTWHYTHNFIRQQNHLLDHLQNQLKHLAKRSVAERESRLNGLGASLKLLSKSAINQHKMRLTDLTKQIKSKPFVILQIHINKIVFMERSIQLLDPMKVLKRGYTITTINGKQPDKLKEIDSGMIMVTKSLDKTIKSKIEQVKTD</sequence>
<accession>A0ABT8L4Z6</accession>
<keyword evidence="1" id="KW-0963">Cytoplasm</keyword>
<dbReference type="CDD" id="cd04489">
    <property type="entry name" value="ExoVII_LU_OBF"/>
    <property type="match status" value="1"/>
</dbReference>
<evidence type="ECO:0000256" key="3">
    <source>
        <dbReference type="ARBA" id="ARBA00022801"/>
    </source>
</evidence>
<evidence type="ECO:0000313" key="9">
    <source>
        <dbReference type="Proteomes" id="UP001172083"/>
    </source>
</evidence>
<dbReference type="EMBL" id="JAUJEB010000001">
    <property type="protein sequence ID" value="MDN5212117.1"/>
    <property type="molecule type" value="Genomic_DNA"/>
</dbReference>
<organism evidence="8 9">
    <name type="scientific">Agaribacillus aureus</name>
    <dbReference type="NCBI Taxonomy" id="3051825"/>
    <lineage>
        <taxon>Bacteria</taxon>
        <taxon>Pseudomonadati</taxon>
        <taxon>Bacteroidota</taxon>
        <taxon>Cytophagia</taxon>
        <taxon>Cytophagales</taxon>
        <taxon>Splendidivirgaceae</taxon>
        <taxon>Agaribacillus</taxon>
    </lineage>
</organism>
<evidence type="ECO:0000256" key="5">
    <source>
        <dbReference type="RuleBase" id="RU004355"/>
    </source>
</evidence>
<evidence type="ECO:0000313" key="8">
    <source>
        <dbReference type="EMBL" id="MDN5212117.1"/>
    </source>
</evidence>
<evidence type="ECO:0000256" key="1">
    <source>
        <dbReference type="ARBA" id="ARBA00022490"/>
    </source>
</evidence>
<reference evidence="8" key="1">
    <citation type="submission" date="2023-06" db="EMBL/GenBank/DDBJ databases">
        <title>Genomic of Agaribacillus aureum.</title>
        <authorList>
            <person name="Wang G."/>
        </authorList>
    </citation>
    <scope>NUCLEOTIDE SEQUENCE</scope>
    <source>
        <strain evidence="8">BMA12</strain>
    </source>
</reference>
<evidence type="ECO:0000256" key="2">
    <source>
        <dbReference type="ARBA" id="ARBA00022722"/>
    </source>
</evidence>
<comment type="caution">
    <text evidence="8">The sequence shown here is derived from an EMBL/GenBank/DDBJ whole genome shotgun (WGS) entry which is preliminary data.</text>
</comment>
<dbReference type="Proteomes" id="UP001172083">
    <property type="component" value="Unassembled WGS sequence"/>
</dbReference>
<dbReference type="InterPro" id="IPR025824">
    <property type="entry name" value="OB-fold_nuc-bd_dom"/>
</dbReference>
<dbReference type="Pfam" id="PF13742">
    <property type="entry name" value="tRNA_anti_2"/>
    <property type="match status" value="1"/>
</dbReference>
<comment type="catalytic activity">
    <reaction evidence="5">
        <text>Exonucleolytic cleavage in either 5'- to 3'- or 3'- to 5'-direction to yield nucleoside 5'-phosphates.</text>
        <dbReference type="EC" id="3.1.11.6"/>
    </reaction>
</comment>
<protein>
    <recommendedName>
        <fullName evidence="5">Exodeoxyribonuclease 7 large subunit</fullName>
        <ecNumber evidence="5">3.1.11.6</ecNumber>
    </recommendedName>
</protein>
<dbReference type="EC" id="3.1.11.6" evidence="5"/>
<keyword evidence="4 5" id="KW-0269">Exonuclease</keyword>
<keyword evidence="9" id="KW-1185">Reference proteome</keyword>
<comment type="subcellular location">
    <subcellularLocation>
        <location evidence="5">Cytoplasm</location>
    </subcellularLocation>
</comment>
<dbReference type="InterPro" id="IPR003753">
    <property type="entry name" value="Exonuc_VII_L"/>
</dbReference>
<name>A0ABT8L4Z6_9BACT</name>
<dbReference type="GO" id="GO:0008855">
    <property type="term" value="F:exodeoxyribonuclease VII activity"/>
    <property type="evidence" value="ECO:0007669"/>
    <property type="project" value="UniProtKB-EC"/>
</dbReference>
<dbReference type="InterPro" id="IPR020579">
    <property type="entry name" value="Exonuc_VII_lsu_C"/>
</dbReference>
<comment type="similarity">
    <text evidence="5">Belongs to the XseA family.</text>
</comment>
<evidence type="ECO:0000259" key="6">
    <source>
        <dbReference type="Pfam" id="PF02601"/>
    </source>
</evidence>
<feature type="domain" description="Exonuclease VII large subunit C-terminal" evidence="6">
    <location>
        <begin position="134"/>
        <end position="425"/>
    </location>
</feature>
<dbReference type="PANTHER" id="PTHR30008">
    <property type="entry name" value="EXODEOXYRIBONUCLEASE 7 LARGE SUBUNIT"/>
    <property type="match status" value="1"/>
</dbReference>
<proteinExistence type="inferred from homology"/>
<keyword evidence="2 5" id="KW-0540">Nuclease</keyword>
<feature type="domain" description="OB-fold nucleic acid binding" evidence="7">
    <location>
        <begin position="5"/>
        <end position="110"/>
    </location>
</feature>
<evidence type="ECO:0000259" key="7">
    <source>
        <dbReference type="Pfam" id="PF13742"/>
    </source>
</evidence>
<gene>
    <name evidence="8" type="primary">xseA</name>
    <name evidence="8" type="ORF">QQ020_08645</name>
</gene>
<dbReference type="Pfam" id="PF02601">
    <property type="entry name" value="Exonuc_VII_L"/>
    <property type="match status" value="1"/>
</dbReference>